<dbReference type="Proteomes" id="UP000276133">
    <property type="component" value="Unassembled WGS sequence"/>
</dbReference>
<evidence type="ECO:0000313" key="2">
    <source>
        <dbReference type="Proteomes" id="UP000276133"/>
    </source>
</evidence>
<reference evidence="1 2" key="1">
    <citation type="journal article" date="2018" name="Sci. Rep.">
        <title>Genomic signatures of local adaptation to the degree of environmental predictability in rotifers.</title>
        <authorList>
            <person name="Franch-Gras L."/>
            <person name="Hahn C."/>
            <person name="Garcia-Roger E.M."/>
            <person name="Carmona M.J."/>
            <person name="Serra M."/>
            <person name="Gomez A."/>
        </authorList>
    </citation>
    <scope>NUCLEOTIDE SEQUENCE [LARGE SCALE GENOMIC DNA]</scope>
    <source>
        <strain evidence="1">HYR1</strain>
    </source>
</reference>
<proteinExistence type="predicted"/>
<accession>A0A3M7S3E4</accession>
<name>A0A3M7S3E4_BRAPC</name>
<gene>
    <name evidence="1" type="ORF">BpHYR1_050588</name>
</gene>
<sequence>MNGKTLEIIDLERDLGITTFSDLKWSFQSKSAVIRVSMILKNMSPNQIYVNLAYWFNVIN</sequence>
<dbReference type="EMBL" id="REGN01002102">
    <property type="protein sequence ID" value="RNA30324.1"/>
    <property type="molecule type" value="Genomic_DNA"/>
</dbReference>
<evidence type="ECO:0000313" key="1">
    <source>
        <dbReference type="EMBL" id="RNA30324.1"/>
    </source>
</evidence>
<dbReference type="AlphaFoldDB" id="A0A3M7S3E4"/>
<protein>
    <submittedName>
        <fullName evidence="1">Uncharacterized protein</fullName>
    </submittedName>
</protein>
<keyword evidence="2" id="KW-1185">Reference proteome</keyword>
<comment type="caution">
    <text evidence="1">The sequence shown here is derived from an EMBL/GenBank/DDBJ whole genome shotgun (WGS) entry which is preliminary data.</text>
</comment>
<organism evidence="1 2">
    <name type="scientific">Brachionus plicatilis</name>
    <name type="common">Marine rotifer</name>
    <name type="synonym">Brachionus muelleri</name>
    <dbReference type="NCBI Taxonomy" id="10195"/>
    <lineage>
        <taxon>Eukaryota</taxon>
        <taxon>Metazoa</taxon>
        <taxon>Spiralia</taxon>
        <taxon>Gnathifera</taxon>
        <taxon>Rotifera</taxon>
        <taxon>Eurotatoria</taxon>
        <taxon>Monogononta</taxon>
        <taxon>Pseudotrocha</taxon>
        <taxon>Ploima</taxon>
        <taxon>Brachionidae</taxon>
        <taxon>Brachionus</taxon>
    </lineage>
</organism>